<keyword evidence="7" id="KW-0206">Cytoskeleton</keyword>
<keyword evidence="5" id="KW-0282">Flagellum</keyword>
<evidence type="ECO:0000256" key="9">
    <source>
        <dbReference type="SAM" id="Coils"/>
    </source>
</evidence>
<dbReference type="STRING" id="431595.K3WY34"/>
<dbReference type="OMA" id="QDEGWFA"/>
<proteinExistence type="inferred from homology"/>
<organism evidence="11 12">
    <name type="scientific">Globisporangium ultimum (strain ATCC 200006 / CBS 805.95 / DAOM BR144)</name>
    <name type="common">Pythium ultimum</name>
    <dbReference type="NCBI Taxonomy" id="431595"/>
    <lineage>
        <taxon>Eukaryota</taxon>
        <taxon>Sar</taxon>
        <taxon>Stramenopiles</taxon>
        <taxon>Oomycota</taxon>
        <taxon>Peronosporomycetes</taxon>
        <taxon>Pythiales</taxon>
        <taxon>Pythiaceae</taxon>
        <taxon>Globisporangium</taxon>
    </lineage>
</organism>
<protein>
    <recommendedName>
        <fullName evidence="13">Radial spoke protein 3</fullName>
    </recommendedName>
</protein>
<keyword evidence="4" id="KW-0597">Phosphoprotein</keyword>
<evidence type="ECO:0000256" key="7">
    <source>
        <dbReference type="ARBA" id="ARBA00023212"/>
    </source>
</evidence>
<dbReference type="EnsemblProtists" id="PYU1_T009882">
    <property type="protein sequence ID" value="PYU1_T009882"/>
    <property type="gene ID" value="PYU1_G009864"/>
</dbReference>
<feature type="coiled-coil region" evidence="9">
    <location>
        <begin position="189"/>
        <end position="227"/>
    </location>
</feature>
<dbReference type="Pfam" id="PF06098">
    <property type="entry name" value="Radial_spoke_3"/>
    <property type="match status" value="1"/>
</dbReference>
<dbReference type="EMBL" id="GL376624">
    <property type="status" value="NOT_ANNOTATED_CDS"/>
    <property type="molecule type" value="Genomic_DNA"/>
</dbReference>
<evidence type="ECO:0000256" key="10">
    <source>
        <dbReference type="SAM" id="MobiDB-lite"/>
    </source>
</evidence>
<evidence type="ECO:0000256" key="3">
    <source>
        <dbReference type="ARBA" id="ARBA00022490"/>
    </source>
</evidence>
<dbReference type="AlphaFoldDB" id="K3WY34"/>
<dbReference type="Proteomes" id="UP000019132">
    <property type="component" value="Unassembled WGS sequence"/>
</dbReference>
<dbReference type="InParanoid" id="K3WY34"/>
<evidence type="ECO:0000313" key="12">
    <source>
        <dbReference type="Proteomes" id="UP000019132"/>
    </source>
</evidence>
<reference evidence="12" key="1">
    <citation type="journal article" date="2010" name="Genome Biol.">
        <title>Genome sequence of the necrotrophic plant pathogen Pythium ultimum reveals original pathogenicity mechanisms and effector repertoire.</title>
        <authorList>
            <person name="Levesque C.A."/>
            <person name="Brouwer H."/>
            <person name="Cano L."/>
            <person name="Hamilton J.P."/>
            <person name="Holt C."/>
            <person name="Huitema E."/>
            <person name="Raffaele S."/>
            <person name="Robideau G.P."/>
            <person name="Thines M."/>
            <person name="Win J."/>
            <person name="Zerillo M.M."/>
            <person name="Beakes G.W."/>
            <person name="Boore J.L."/>
            <person name="Busam D."/>
            <person name="Dumas B."/>
            <person name="Ferriera S."/>
            <person name="Fuerstenberg S.I."/>
            <person name="Gachon C.M."/>
            <person name="Gaulin E."/>
            <person name="Govers F."/>
            <person name="Grenville-Briggs L."/>
            <person name="Horner N."/>
            <person name="Hostetler J."/>
            <person name="Jiang R.H."/>
            <person name="Johnson J."/>
            <person name="Krajaejun T."/>
            <person name="Lin H."/>
            <person name="Meijer H.J."/>
            <person name="Moore B."/>
            <person name="Morris P."/>
            <person name="Phuntmart V."/>
            <person name="Puiu D."/>
            <person name="Shetty J."/>
            <person name="Stajich J.E."/>
            <person name="Tripathy S."/>
            <person name="Wawra S."/>
            <person name="van West P."/>
            <person name="Whitty B.R."/>
            <person name="Coutinho P.M."/>
            <person name="Henrissat B."/>
            <person name="Martin F."/>
            <person name="Thomas P.D."/>
            <person name="Tyler B.M."/>
            <person name="De Vries R.P."/>
            <person name="Kamoun S."/>
            <person name="Yandell M."/>
            <person name="Tisserat N."/>
            <person name="Buell C.R."/>
        </authorList>
    </citation>
    <scope>NUCLEOTIDE SEQUENCE</scope>
    <source>
        <strain evidence="12">DAOM:BR144</strain>
    </source>
</reference>
<keyword evidence="12" id="KW-1185">Reference proteome</keyword>
<reference evidence="12" key="2">
    <citation type="submission" date="2010-04" db="EMBL/GenBank/DDBJ databases">
        <authorList>
            <person name="Buell R."/>
            <person name="Hamilton J."/>
            <person name="Hostetler J."/>
        </authorList>
    </citation>
    <scope>NUCLEOTIDE SEQUENCE [LARGE SCALE GENOMIC DNA]</scope>
    <source>
        <strain evidence="12">DAOM:BR144</strain>
    </source>
</reference>
<dbReference type="VEuPathDB" id="FungiDB:PYU1_G009864"/>
<keyword evidence="3" id="KW-0963">Cytoplasm</keyword>
<evidence type="ECO:0000256" key="1">
    <source>
        <dbReference type="ARBA" id="ARBA00004611"/>
    </source>
</evidence>
<name>K3WY34_GLOUD</name>
<feature type="region of interest" description="Disordered" evidence="10">
    <location>
        <begin position="1"/>
        <end position="92"/>
    </location>
</feature>
<dbReference type="GO" id="GO:0005929">
    <property type="term" value="C:cilium"/>
    <property type="evidence" value="ECO:0007669"/>
    <property type="project" value="TreeGrafter"/>
</dbReference>
<dbReference type="eggNOG" id="ENOG502QQSZ">
    <property type="taxonomic scope" value="Eukaryota"/>
</dbReference>
<dbReference type="PANTHER" id="PTHR21648">
    <property type="entry name" value="FLAGELLAR RADIAL SPOKE PROTEIN 3"/>
    <property type="match status" value="1"/>
</dbReference>
<dbReference type="HOGENOM" id="CLU_036980_0_0_1"/>
<evidence type="ECO:0000256" key="5">
    <source>
        <dbReference type="ARBA" id="ARBA00022846"/>
    </source>
</evidence>
<evidence type="ECO:0000256" key="6">
    <source>
        <dbReference type="ARBA" id="ARBA00023069"/>
    </source>
</evidence>
<dbReference type="PANTHER" id="PTHR21648:SF0">
    <property type="entry name" value="RADIAL SPOKE HEAD PROTEIN 3 HOMOLOG"/>
    <property type="match status" value="1"/>
</dbReference>
<comment type="subcellular location">
    <subcellularLocation>
        <location evidence="1">Cytoplasm</location>
        <location evidence="1">Cytoskeleton</location>
        <location evidence="1">Flagellum axoneme</location>
    </subcellularLocation>
</comment>
<evidence type="ECO:0000256" key="2">
    <source>
        <dbReference type="ARBA" id="ARBA00006737"/>
    </source>
</evidence>
<comment type="similarity">
    <text evidence="2">Belongs to the flagellar radial spoke RSP3 family.</text>
</comment>
<accession>K3WY34</accession>
<evidence type="ECO:0008006" key="13">
    <source>
        <dbReference type="Google" id="ProtNLM"/>
    </source>
</evidence>
<sequence>MQSGGYEFSAAPRSVSTKRVKPQRENGGERPQNIMYDKRVHRGSAYVTREETPEGSVSPETRKTKSNRSNHHQQQNAHYQQQRPVTPPPLDGRTHMDIQTDNYLEELSDRNPEVDVDTQTDVLLDLHPPITFVPKASGVDVSTQIENGDLFDFDLEVEPILEVLVGKTLEIGMLEVLEENELREIRQRQELFEQARNAELAEVQRLEAEAKRKFAEKQRRLDEEQKRISAQAELEEKVAARAYAKQYLSDLHSQVFDSLVETGHFYDPLLKDVKEVFLPHVVESASAVAQELDLARRVLESLLIDTIKRRTAA</sequence>
<keyword evidence="6" id="KW-0969">Cilium</keyword>
<evidence type="ECO:0000256" key="8">
    <source>
        <dbReference type="ARBA" id="ARBA00023273"/>
    </source>
</evidence>
<evidence type="ECO:0000256" key="4">
    <source>
        <dbReference type="ARBA" id="ARBA00022553"/>
    </source>
</evidence>
<keyword evidence="9" id="KW-0175">Coiled coil</keyword>
<evidence type="ECO:0000313" key="11">
    <source>
        <dbReference type="EnsemblProtists" id="PYU1_T009882"/>
    </source>
</evidence>
<reference evidence="11" key="3">
    <citation type="submission" date="2015-02" db="UniProtKB">
        <authorList>
            <consortium name="EnsemblProtists"/>
        </authorList>
    </citation>
    <scope>IDENTIFICATION</scope>
    <source>
        <strain evidence="11">DAOM BR144</strain>
    </source>
</reference>
<feature type="compositionally biased region" description="Low complexity" evidence="10">
    <location>
        <begin position="72"/>
        <end position="82"/>
    </location>
</feature>
<keyword evidence="8" id="KW-0966">Cell projection</keyword>
<dbReference type="InterPro" id="IPR009290">
    <property type="entry name" value="Radial_spoke_3"/>
</dbReference>